<gene>
    <name evidence="2" type="ORF">F2Q70_00036980</name>
</gene>
<dbReference type="EMBL" id="QGKY02000246">
    <property type="protein sequence ID" value="KAF2584195.1"/>
    <property type="molecule type" value="Genomic_DNA"/>
</dbReference>
<evidence type="ECO:0000313" key="2">
    <source>
        <dbReference type="EMBL" id="KAF2584195.1"/>
    </source>
</evidence>
<dbReference type="AlphaFoldDB" id="A0A8S9JPW6"/>
<sequence>MNWWNARRAPYLKPPTSRTPASTGPKETSSAQENDQELPRGSDQEACAETVTIVTDTSFTCEDNAADQPKPRPLSLILTYTHNGRGHEASNITASISGHQSLGMCESNWP</sequence>
<feature type="compositionally biased region" description="Polar residues" evidence="1">
    <location>
        <begin position="16"/>
        <end position="33"/>
    </location>
</feature>
<evidence type="ECO:0000256" key="1">
    <source>
        <dbReference type="SAM" id="MobiDB-lite"/>
    </source>
</evidence>
<reference evidence="2" key="1">
    <citation type="submission" date="2019-12" db="EMBL/GenBank/DDBJ databases">
        <title>Genome sequencing and annotation of Brassica cretica.</title>
        <authorList>
            <person name="Studholme D.J."/>
            <person name="Sarris P.F."/>
        </authorList>
    </citation>
    <scope>NUCLEOTIDE SEQUENCE</scope>
    <source>
        <strain evidence="2">PFS-102/07</strain>
        <tissue evidence="2">Leaf</tissue>
    </source>
</reference>
<organism evidence="2">
    <name type="scientific">Brassica cretica</name>
    <name type="common">Mustard</name>
    <dbReference type="NCBI Taxonomy" id="69181"/>
    <lineage>
        <taxon>Eukaryota</taxon>
        <taxon>Viridiplantae</taxon>
        <taxon>Streptophyta</taxon>
        <taxon>Embryophyta</taxon>
        <taxon>Tracheophyta</taxon>
        <taxon>Spermatophyta</taxon>
        <taxon>Magnoliopsida</taxon>
        <taxon>eudicotyledons</taxon>
        <taxon>Gunneridae</taxon>
        <taxon>Pentapetalae</taxon>
        <taxon>rosids</taxon>
        <taxon>malvids</taxon>
        <taxon>Brassicales</taxon>
        <taxon>Brassicaceae</taxon>
        <taxon>Brassiceae</taxon>
        <taxon>Brassica</taxon>
    </lineage>
</organism>
<accession>A0A8S9JPW6</accession>
<comment type="caution">
    <text evidence="2">The sequence shown here is derived from an EMBL/GenBank/DDBJ whole genome shotgun (WGS) entry which is preliminary data.</text>
</comment>
<name>A0A8S9JPW6_BRACR</name>
<proteinExistence type="predicted"/>
<feature type="region of interest" description="Disordered" evidence="1">
    <location>
        <begin position="1"/>
        <end position="47"/>
    </location>
</feature>
<protein>
    <submittedName>
        <fullName evidence="2">Uncharacterized protein</fullName>
    </submittedName>
</protein>